<feature type="binding site" evidence="2">
    <location>
        <position position="173"/>
    </location>
    <ligand>
        <name>Mn(2+)</name>
        <dbReference type="ChEBI" id="CHEBI:29035"/>
        <label>1</label>
    </ligand>
</feature>
<feature type="domain" description="Peptidase M20 dimerisation" evidence="3">
    <location>
        <begin position="197"/>
        <end position="288"/>
    </location>
</feature>
<dbReference type="Gene3D" id="3.40.630.10">
    <property type="entry name" value="Zn peptidases"/>
    <property type="match status" value="1"/>
</dbReference>
<dbReference type="SUPFAM" id="SSF53187">
    <property type="entry name" value="Zn-dependent exopeptidases"/>
    <property type="match status" value="1"/>
</dbReference>
<dbReference type="RefSeq" id="WP_276652366.1">
    <property type="nucleotide sequence ID" value="NZ_DOOG01000060.1"/>
</dbReference>
<evidence type="ECO:0000313" key="4">
    <source>
        <dbReference type="EMBL" id="HBU97650.1"/>
    </source>
</evidence>
<evidence type="ECO:0000313" key="7">
    <source>
        <dbReference type="Proteomes" id="UP000264753"/>
    </source>
</evidence>
<dbReference type="EMBL" id="DOOG01000060">
    <property type="protein sequence ID" value="HBU97650.1"/>
    <property type="molecule type" value="Genomic_DNA"/>
</dbReference>
<keyword evidence="2" id="KW-0464">Manganese</keyword>
<dbReference type="Gene3D" id="3.30.70.360">
    <property type="match status" value="1"/>
</dbReference>
<dbReference type="PANTHER" id="PTHR11014:SF63">
    <property type="entry name" value="METALLOPEPTIDASE, PUTATIVE (AFU_ORTHOLOGUE AFUA_6G09600)-RELATED"/>
    <property type="match status" value="1"/>
</dbReference>
<sequence length="400" mass="42488">MSPRATSEISSKIDAIVDEISDELIEIRRDLHRHPELGFEEVRTSGQIQKYLDNLGISYQTGYGKTGIAALINPEAAGRLVGIRGDIDALPITEESDLPFASENKGVMHACGHDAHTAIALGVATVLSRLSSDEAGRAMVLFQPAEEGLGGARAMLADGVFDQNKPDAMLGYHNWPLLDGGTVGWHPEVSFASSDPFDITVTGMSGHGAHPHLSVDPIVATSQLIAQLQSIVSREVAPLSSAVVTVGKIEGGTARNQIPDTVTLQGAIRTHSEDVRAATKEAINRIAEGVAIASRTKIDVAFLQGVGVVKSDPDILENVVGCARDVLGEDNVICLPQGSMGSEDFAEFSSRIPSAHLRIGSKAKDRKTMLHRSNFDLDEICIATAVRVIANAVVRLNAAK</sequence>
<feature type="binding site" evidence="2">
    <location>
        <position position="111"/>
    </location>
    <ligand>
        <name>Mn(2+)</name>
        <dbReference type="ChEBI" id="CHEBI:29035"/>
        <label>2</label>
    </ligand>
</feature>
<dbReference type="Pfam" id="PF01546">
    <property type="entry name" value="Peptidase_M20"/>
    <property type="match status" value="1"/>
</dbReference>
<dbReference type="Proteomes" id="UP000264753">
    <property type="component" value="Unassembled WGS sequence"/>
</dbReference>
<dbReference type="InterPro" id="IPR036264">
    <property type="entry name" value="Bact_exopeptidase_dim_dom"/>
</dbReference>
<evidence type="ECO:0000259" key="3">
    <source>
        <dbReference type="Pfam" id="PF07687"/>
    </source>
</evidence>
<dbReference type="InterPro" id="IPR017439">
    <property type="entry name" value="Amidohydrolase"/>
</dbReference>
<protein>
    <submittedName>
        <fullName evidence="4">Amidohydrolase</fullName>
    </submittedName>
</protein>
<dbReference type="GO" id="GO:0046872">
    <property type="term" value="F:metal ion binding"/>
    <property type="evidence" value="ECO:0007669"/>
    <property type="project" value="UniProtKB-KW"/>
</dbReference>
<feature type="binding site" evidence="2">
    <location>
        <position position="371"/>
    </location>
    <ligand>
        <name>Mn(2+)</name>
        <dbReference type="ChEBI" id="CHEBI:29035"/>
        <label>2</label>
    </ligand>
</feature>
<dbReference type="Proteomes" id="UP000264179">
    <property type="component" value="Unassembled WGS sequence"/>
</dbReference>
<proteinExistence type="predicted"/>
<dbReference type="PANTHER" id="PTHR11014">
    <property type="entry name" value="PEPTIDASE M20 FAMILY MEMBER"/>
    <property type="match status" value="1"/>
</dbReference>
<dbReference type="AlphaFoldDB" id="A0A358HR69"/>
<evidence type="ECO:0000256" key="1">
    <source>
        <dbReference type="ARBA" id="ARBA00022801"/>
    </source>
</evidence>
<dbReference type="InterPro" id="IPR011650">
    <property type="entry name" value="Peptidase_M20_dimer"/>
</dbReference>
<feature type="binding site" evidence="2">
    <location>
        <position position="113"/>
    </location>
    <ligand>
        <name>Mn(2+)</name>
        <dbReference type="ChEBI" id="CHEBI:29035"/>
        <label>2</label>
    </ligand>
</feature>
<dbReference type="CDD" id="cd03886">
    <property type="entry name" value="M20_Acy1"/>
    <property type="match status" value="1"/>
</dbReference>
<comment type="cofactor">
    <cofactor evidence="2">
        <name>Mn(2+)</name>
        <dbReference type="ChEBI" id="CHEBI:29035"/>
    </cofactor>
    <text evidence="2">The Mn(2+) ion enhances activity.</text>
</comment>
<evidence type="ECO:0000313" key="6">
    <source>
        <dbReference type="Proteomes" id="UP000264179"/>
    </source>
</evidence>
<evidence type="ECO:0000313" key="5">
    <source>
        <dbReference type="EMBL" id="HCW67129.1"/>
    </source>
</evidence>
<dbReference type="EMBL" id="DPOP01000072">
    <property type="protein sequence ID" value="HCW67129.1"/>
    <property type="molecule type" value="Genomic_DNA"/>
</dbReference>
<feature type="binding site" evidence="2">
    <location>
        <position position="147"/>
    </location>
    <ligand>
        <name>Mn(2+)</name>
        <dbReference type="ChEBI" id="CHEBI:29035"/>
        <label>2</label>
    </ligand>
</feature>
<comment type="caution">
    <text evidence="4">The sequence shown here is derived from an EMBL/GenBank/DDBJ whole genome shotgun (WGS) entry which is preliminary data.</text>
</comment>
<dbReference type="GO" id="GO:0019877">
    <property type="term" value="P:diaminopimelate biosynthetic process"/>
    <property type="evidence" value="ECO:0007669"/>
    <property type="project" value="UniProtKB-ARBA"/>
</dbReference>
<organism evidence="4 7">
    <name type="scientific">Thalassospira lucentensis</name>
    <dbReference type="NCBI Taxonomy" id="168935"/>
    <lineage>
        <taxon>Bacteria</taxon>
        <taxon>Pseudomonadati</taxon>
        <taxon>Pseudomonadota</taxon>
        <taxon>Alphaproteobacteria</taxon>
        <taxon>Rhodospirillales</taxon>
        <taxon>Thalassospiraceae</taxon>
        <taxon>Thalassospira</taxon>
    </lineage>
</organism>
<accession>A0A358HR69</accession>
<keyword evidence="2" id="KW-0479">Metal-binding</keyword>
<dbReference type="FunFam" id="3.30.70.360:FF:000001">
    <property type="entry name" value="N-acetyldiaminopimelate deacetylase"/>
    <property type="match status" value="1"/>
</dbReference>
<dbReference type="NCBIfam" id="TIGR01891">
    <property type="entry name" value="amidohydrolases"/>
    <property type="match status" value="1"/>
</dbReference>
<dbReference type="InterPro" id="IPR002933">
    <property type="entry name" value="Peptidase_M20"/>
</dbReference>
<keyword evidence="1 4" id="KW-0378">Hydrolase</keyword>
<reference evidence="6 7" key="1">
    <citation type="journal article" date="2018" name="Nat. Biotechnol.">
        <title>A standardized bacterial taxonomy based on genome phylogeny substantially revises the tree of life.</title>
        <authorList>
            <person name="Parks D.H."/>
            <person name="Chuvochina M."/>
            <person name="Waite D.W."/>
            <person name="Rinke C."/>
            <person name="Skarshewski A."/>
            <person name="Chaumeil P.A."/>
            <person name="Hugenholtz P."/>
        </authorList>
    </citation>
    <scope>NUCLEOTIDE SEQUENCE [LARGE SCALE GENOMIC DNA]</scope>
    <source>
        <strain evidence="4">UBA8707</strain>
        <strain evidence="5">UBA9881</strain>
    </source>
</reference>
<dbReference type="GO" id="GO:0050118">
    <property type="term" value="F:N-acetyldiaminopimelate deacetylase activity"/>
    <property type="evidence" value="ECO:0007669"/>
    <property type="project" value="UniProtKB-ARBA"/>
</dbReference>
<dbReference type="PIRSF" id="PIRSF005962">
    <property type="entry name" value="Pept_M20D_amidohydro"/>
    <property type="match status" value="1"/>
</dbReference>
<evidence type="ECO:0000256" key="2">
    <source>
        <dbReference type="PIRSR" id="PIRSR005962-1"/>
    </source>
</evidence>
<name>A0A358HR69_9PROT</name>
<dbReference type="SUPFAM" id="SSF55031">
    <property type="entry name" value="Bacterial exopeptidase dimerisation domain"/>
    <property type="match status" value="1"/>
</dbReference>
<dbReference type="Pfam" id="PF07687">
    <property type="entry name" value="M20_dimer"/>
    <property type="match status" value="1"/>
</dbReference>
<gene>
    <name evidence="4" type="ORF">DEF21_07060</name>
    <name evidence="5" type="ORF">DHR80_07930</name>
</gene>